<feature type="binding site" evidence="4">
    <location>
        <position position="76"/>
    </location>
    <ligand>
        <name>Zn(2+)</name>
        <dbReference type="ChEBI" id="CHEBI:29105"/>
    </ligand>
</feature>
<sequence length="113" mass="12435">MHELSLCQGIIDIIDAQAREQRFTRVRKVCLAIGPMAGVDPEALQFGFEFLRKDGPAEQAVLEITETPGTAWCFECSRQVSVGNYQAPCPLCDGHQLQITGGEELKITALEVE</sequence>
<keyword evidence="1 4" id="KW-0533">Nickel</keyword>
<dbReference type="InterPro" id="IPR000688">
    <property type="entry name" value="HypA/HybF"/>
</dbReference>
<dbReference type="PANTHER" id="PTHR34535">
    <property type="entry name" value="HYDROGENASE MATURATION FACTOR HYPA"/>
    <property type="match status" value="1"/>
</dbReference>
<dbReference type="GO" id="GO:0008270">
    <property type="term" value="F:zinc ion binding"/>
    <property type="evidence" value="ECO:0007669"/>
    <property type="project" value="UniProtKB-UniRule"/>
</dbReference>
<protein>
    <recommendedName>
        <fullName evidence="4">Hydrogenase maturation factor HypA</fullName>
    </recommendedName>
</protein>
<comment type="similarity">
    <text evidence="4">Belongs to the HypA/HybF family.</text>
</comment>
<dbReference type="HAMAP" id="MF_00213">
    <property type="entry name" value="HypA_HybF"/>
    <property type="match status" value="1"/>
</dbReference>
<proteinExistence type="inferred from homology"/>
<evidence type="ECO:0000256" key="3">
    <source>
        <dbReference type="ARBA" id="ARBA00022833"/>
    </source>
</evidence>
<dbReference type="KEGG" id="mmob:F6R98_20950"/>
<feature type="binding site" evidence="4">
    <location>
        <position position="92"/>
    </location>
    <ligand>
        <name>Zn(2+)</name>
        <dbReference type="ChEBI" id="CHEBI:29105"/>
    </ligand>
</feature>
<dbReference type="FunCoup" id="A0A5Q0BLT4">
    <property type="interactions" value="49"/>
</dbReference>
<evidence type="ECO:0000313" key="5">
    <source>
        <dbReference type="EMBL" id="QFY44793.1"/>
    </source>
</evidence>
<keyword evidence="6" id="KW-1185">Reference proteome</keyword>
<dbReference type="GO" id="GO:0016151">
    <property type="term" value="F:nickel cation binding"/>
    <property type="evidence" value="ECO:0007669"/>
    <property type="project" value="UniProtKB-UniRule"/>
</dbReference>
<dbReference type="OrthoDB" id="288014at2"/>
<dbReference type="GO" id="GO:0051604">
    <property type="term" value="P:protein maturation"/>
    <property type="evidence" value="ECO:0007669"/>
    <property type="project" value="InterPro"/>
</dbReference>
<gene>
    <name evidence="4 5" type="primary">hypA</name>
    <name evidence="5" type="ORF">F6R98_20950</name>
</gene>
<dbReference type="Proteomes" id="UP000325755">
    <property type="component" value="Chromosome"/>
</dbReference>
<dbReference type="RefSeq" id="WP_153250758.1">
    <property type="nucleotide sequence ID" value="NZ_CP044205.1"/>
</dbReference>
<dbReference type="EMBL" id="CP044205">
    <property type="protein sequence ID" value="QFY44793.1"/>
    <property type="molecule type" value="Genomic_DNA"/>
</dbReference>
<evidence type="ECO:0000256" key="4">
    <source>
        <dbReference type="HAMAP-Rule" id="MF_00213"/>
    </source>
</evidence>
<evidence type="ECO:0000256" key="2">
    <source>
        <dbReference type="ARBA" id="ARBA00022723"/>
    </source>
</evidence>
<feature type="binding site" evidence="4">
    <location>
        <position position="73"/>
    </location>
    <ligand>
        <name>Zn(2+)</name>
        <dbReference type="ChEBI" id="CHEBI:29105"/>
    </ligand>
</feature>
<dbReference type="GO" id="GO:0016530">
    <property type="term" value="F:metallochaperone activity"/>
    <property type="evidence" value="ECO:0007669"/>
    <property type="project" value="UniProtKB-ARBA"/>
</dbReference>
<keyword evidence="3 4" id="KW-0862">Zinc</keyword>
<evidence type="ECO:0000313" key="6">
    <source>
        <dbReference type="Proteomes" id="UP000325755"/>
    </source>
</evidence>
<organism evidence="5 6">
    <name type="scientific">Candidatus Methylospira mobilis</name>
    <dbReference type="NCBI Taxonomy" id="1808979"/>
    <lineage>
        <taxon>Bacteria</taxon>
        <taxon>Pseudomonadati</taxon>
        <taxon>Pseudomonadota</taxon>
        <taxon>Gammaproteobacteria</taxon>
        <taxon>Methylococcales</taxon>
        <taxon>Methylococcaceae</taxon>
        <taxon>Candidatus Methylospira</taxon>
    </lineage>
</organism>
<keyword evidence="2 4" id="KW-0479">Metal-binding</keyword>
<dbReference type="InParanoid" id="A0A5Q0BLT4"/>
<dbReference type="PANTHER" id="PTHR34535:SF3">
    <property type="entry name" value="HYDROGENASE MATURATION FACTOR HYPA"/>
    <property type="match status" value="1"/>
</dbReference>
<feature type="binding site" evidence="4">
    <location>
        <position position="2"/>
    </location>
    <ligand>
        <name>Ni(2+)</name>
        <dbReference type="ChEBI" id="CHEBI:49786"/>
    </ligand>
</feature>
<accession>A0A5Q0BLT4</accession>
<dbReference type="NCBIfam" id="TIGR00100">
    <property type="entry name" value="hypA"/>
    <property type="match status" value="1"/>
</dbReference>
<name>A0A5Q0BLT4_9GAMM</name>
<dbReference type="FunFam" id="3.30.2320.80:FF:000001">
    <property type="entry name" value="Hydrogenase maturation factor HypA"/>
    <property type="match status" value="1"/>
</dbReference>
<feature type="binding site" evidence="4">
    <location>
        <position position="89"/>
    </location>
    <ligand>
        <name>Zn(2+)</name>
        <dbReference type="ChEBI" id="CHEBI:29105"/>
    </ligand>
</feature>
<dbReference type="PIRSF" id="PIRSF004761">
    <property type="entry name" value="Hydrgn_mat_HypA"/>
    <property type="match status" value="1"/>
</dbReference>
<comment type="function">
    <text evidence="4">Involved in the maturation of [NiFe] hydrogenases. Required for nickel insertion into the metal center of the hydrogenase.</text>
</comment>
<dbReference type="Gene3D" id="3.30.2320.80">
    <property type="match status" value="1"/>
</dbReference>
<dbReference type="Pfam" id="PF01155">
    <property type="entry name" value="HypA"/>
    <property type="match status" value="1"/>
</dbReference>
<evidence type="ECO:0000256" key="1">
    <source>
        <dbReference type="ARBA" id="ARBA00022596"/>
    </source>
</evidence>
<reference evidence="5 6" key="1">
    <citation type="submission" date="2019-09" db="EMBL/GenBank/DDBJ databases">
        <title>Ecophysiology of the spiral-shaped methanotroph Methylospira mobilis as revealed by the complete genome sequence.</title>
        <authorList>
            <person name="Oshkin I.Y."/>
            <person name="Dedysh S.N."/>
            <person name="Miroshnikov K."/>
            <person name="Danilova O.V."/>
            <person name="Hakobyan A."/>
            <person name="Liesack W."/>
        </authorList>
    </citation>
    <scope>NUCLEOTIDE SEQUENCE [LARGE SCALE GENOMIC DNA]</scope>
    <source>
        <strain evidence="5 6">Shm1</strain>
    </source>
</reference>
<dbReference type="AlphaFoldDB" id="A0A5Q0BLT4"/>